<dbReference type="AlphaFoldDB" id="A0A8T3UQF0"/>
<proteinExistence type="predicted"/>
<dbReference type="EMBL" id="JADFAQ010000022">
    <property type="protein sequence ID" value="MBE5728102.1"/>
    <property type="molecule type" value="Genomic_DNA"/>
</dbReference>
<reference evidence="2 3" key="1">
    <citation type="submission" date="2020-09" db="EMBL/GenBank/DDBJ databases">
        <title>Genomic characterization of a novel Parvarchaeota family in acid mine drainage sediments.</title>
        <authorList>
            <person name="Luo Z.-H."/>
        </authorList>
    </citation>
    <scope>NUCLEOTIDE SEQUENCE [LARGE SCALE GENOMIC DNA]</scope>
    <source>
        <strain evidence="2">TL1-5_bins.178</strain>
    </source>
</reference>
<name>A0A8T3UQF0_9ARCH</name>
<evidence type="ECO:0000313" key="2">
    <source>
        <dbReference type="EMBL" id="MBE5728102.1"/>
    </source>
</evidence>
<evidence type="ECO:0000313" key="3">
    <source>
        <dbReference type="Proteomes" id="UP000763484"/>
    </source>
</evidence>
<sequence length="231" mass="24327">MLLKQKRAQVALDYLVIVGVALSLIVVVVGVLVGYSNSLSVAFGQDTLSTAASTIAGQANYVYSLAPGSMSTAKINFPTMDFPGSHFCGKELILSHGGSFYVAQADTNISGLLPTTPGLNDVLVRSVEINGTDNIQVGLDRALSFVGFNYTLSGNTLNYTVNFYNYTGSIIKSQQFFKISIYSSSGVLMNSTVESANSGTYSGSFLLVNPQNASALFIAPTGSSSIFSTCI</sequence>
<keyword evidence="1" id="KW-0472">Membrane</keyword>
<keyword evidence="1" id="KW-1133">Transmembrane helix</keyword>
<evidence type="ECO:0000256" key="1">
    <source>
        <dbReference type="SAM" id="Phobius"/>
    </source>
</evidence>
<protein>
    <submittedName>
        <fullName evidence="2">Uncharacterized protein</fullName>
    </submittedName>
</protein>
<keyword evidence="1" id="KW-0812">Transmembrane</keyword>
<gene>
    <name evidence="2" type="ORF">IHE50_01650</name>
</gene>
<accession>A0A8T3UQF0</accession>
<comment type="caution">
    <text evidence="2">The sequence shown here is derived from an EMBL/GenBank/DDBJ whole genome shotgun (WGS) entry which is preliminary data.</text>
</comment>
<dbReference type="Proteomes" id="UP000763484">
    <property type="component" value="Unassembled WGS sequence"/>
</dbReference>
<organism evidence="2 3">
    <name type="scientific">Candidatus Acidifodinimicrobium mancum</name>
    <dbReference type="NCBI Taxonomy" id="2898728"/>
    <lineage>
        <taxon>Archaea</taxon>
        <taxon>Candidatus Parvarchaeota</taxon>
        <taxon>Candidatus Acidifodinimicrobiaceae</taxon>
        <taxon>Candidatus Acidifodinimicrobium</taxon>
    </lineage>
</organism>
<feature type="transmembrane region" description="Helical" evidence="1">
    <location>
        <begin position="12"/>
        <end position="35"/>
    </location>
</feature>